<dbReference type="RefSeq" id="WP_185240404.1">
    <property type="nucleotide sequence ID" value="NZ_JACEGC010000087.1"/>
</dbReference>
<dbReference type="AlphaFoldDB" id="A0A841V1U5"/>
<evidence type="ECO:0000313" key="2">
    <source>
        <dbReference type="Proteomes" id="UP000525432"/>
    </source>
</evidence>
<reference evidence="1 2" key="1">
    <citation type="submission" date="2020-07" db="EMBL/GenBank/DDBJ databases">
        <title>Genomes of two Microcystis aeruginosa (Cyanobacteria) strains from Florida (USA) with disparate toxicogenic potential.</title>
        <authorList>
            <person name="Lefler F.W."/>
            <person name="Barbosa M."/>
            <person name="Berthold D.E."/>
            <person name="Laughinghouse H.D. IV."/>
        </authorList>
    </citation>
    <scope>NUCLEOTIDE SEQUENCE [LARGE SCALE GENOMIC DNA]</scope>
    <source>
        <strain evidence="1 2">BLCCF158</strain>
    </source>
</reference>
<organism evidence="1 2">
    <name type="scientific">Microcystis aeruginosa BLCC-F158</name>
    <dbReference type="NCBI Taxonomy" id="2755316"/>
    <lineage>
        <taxon>Bacteria</taxon>
        <taxon>Bacillati</taxon>
        <taxon>Cyanobacteriota</taxon>
        <taxon>Cyanophyceae</taxon>
        <taxon>Oscillatoriophycideae</taxon>
        <taxon>Chroococcales</taxon>
        <taxon>Microcystaceae</taxon>
        <taxon>Microcystis</taxon>
    </lineage>
</organism>
<gene>
    <name evidence="1" type="ORF">H0901_15895</name>
</gene>
<evidence type="ECO:0000313" key="1">
    <source>
        <dbReference type="EMBL" id="MBC1196692.1"/>
    </source>
</evidence>
<name>A0A841V1U5_MICAE</name>
<sequence>MTIVGGSDSCRQSGQGNNSKILADRRYRVTFFLEVIDNNLQLSVILRTSVQSYIANSSQLKAP</sequence>
<dbReference type="Proteomes" id="UP000525432">
    <property type="component" value="Unassembled WGS sequence"/>
</dbReference>
<dbReference type="EMBL" id="JACEGC010000087">
    <property type="protein sequence ID" value="MBC1196692.1"/>
    <property type="molecule type" value="Genomic_DNA"/>
</dbReference>
<comment type="caution">
    <text evidence="1">The sequence shown here is derived from an EMBL/GenBank/DDBJ whole genome shotgun (WGS) entry which is preliminary data.</text>
</comment>
<protein>
    <submittedName>
        <fullName evidence="1">Uncharacterized protein</fullName>
    </submittedName>
</protein>
<proteinExistence type="predicted"/>
<accession>A0A841V1U5</accession>